<keyword evidence="2" id="KW-1185">Reference proteome</keyword>
<dbReference type="EMBL" id="MU827782">
    <property type="protein sequence ID" value="KAJ7336636.1"/>
    <property type="molecule type" value="Genomic_DNA"/>
</dbReference>
<protein>
    <submittedName>
        <fullName evidence="1">Uncharacterized protein</fullName>
    </submittedName>
</protein>
<comment type="caution">
    <text evidence="1">The sequence shown here is derived from an EMBL/GenBank/DDBJ whole genome shotgun (WGS) entry which is preliminary data.</text>
</comment>
<dbReference type="OrthoDB" id="10424840at2759"/>
<evidence type="ECO:0000313" key="2">
    <source>
        <dbReference type="Proteomes" id="UP001163046"/>
    </source>
</evidence>
<reference evidence="1" key="1">
    <citation type="submission" date="2023-01" db="EMBL/GenBank/DDBJ databases">
        <title>Genome assembly of the deep-sea coral Lophelia pertusa.</title>
        <authorList>
            <person name="Herrera S."/>
            <person name="Cordes E."/>
        </authorList>
    </citation>
    <scope>NUCLEOTIDE SEQUENCE</scope>
    <source>
        <strain evidence="1">USNM1676648</strain>
        <tissue evidence="1">Polyp</tissue>
    </source>
</reference>
<organism evidence="1 2">
    <name type="scientific">Desmophyllum pertusum</name>
    <dbReference type="NCBI Taxonomy" id="174260"/>
    <lineage>
        <taxon>Eukaryota</taxon>
        <taxon>Metazoa</taxon>
        <taxon>Cnidaria</taxon>
        <taxon>Anthozoa</taxon>
        <taxon>Hexacorallia</taxon>
        <taxon>Scleractinia</taxon>
        <taxon>Caryophylliina</taxon>
        <taxon>Caryophylliidae</taxon>
        <taxon>Desmophyllum</taxon>
    </lineage>
</organism>
<sequence length="98" mass="11032">MIFFTSIHRLNRVDGIPDPCSHCQSKKKHHILRIMCSNRKVFSPALKRALINGLDSGKDVKSLVPSLGKIEKKTCPAWLRHVFKGQGVKKVNQAGNRD</sequence>
<name>A0A9X0CF66_9CNID</name>
<dbReference type="AlphaFoldDB" id="A0A9X0CF66"/>
<accession>A0A9X0CF66</accession>
<evidence type="ECO:0000313" key="1">
    <source>
        <dbReference type="EMBL" id="KAJ7336636.1"/>
    </source>
</evidence>
<dbReference type="Proteomes" id="UP001163046">
    <property type="component" value="Unassembled WGS sequence"/>
</dbReference>
<proteinExistence type="predicted"/>
<gene>
    <name evidence="1" type="ORF">OS493_011856</name>
</gene>